<dbReference type="EC" id="2.1.1.63" evidence="3"/>
<evidence type="ECO:0000256" key="9">
    <source>
        <dbReference type="SAM" id="MobiDB-lite"/>
    </source>
</evidence>
<evidence type="ECO:0000259" key="11">
    <source>
        <dbReference type="Pfam" id="PF02870"/>
    </source>
</evidence>
<dbReference type="PANTHER" id="PTHR10815">
    <property type="entry name" value="METHYLATED-DNA--PROTEIN-CYSTEINE METHYLTRANSFERASE"/>
    <property type="match status" value="1"/>
</dbReference>
<comment type="catalytic activity">
    <reaction evidence="1">
        <text>a 4-O-methyl-thymidine in DNA + L-cysteinyl-[protein] = a thymidine in DNA + S-methyl-L-cysteinyl-[protein]</text>
        <dbReference type="Rhea" id="RHEA:53428"/>
        <dbReference type="Rhea" id="RHEA-COMP:10131"/>
        <dbReference type="Rhea" id="RHEA-COMP:10132"/>
        <dbReference type="Rhea" id="RHEA-COMP:13555"/>
        <dbReference type="Rhea" id="RHEA-COMP:13556"/>
        <dbReference type="ChEBI" id="CHEBI:29950"/>
        <dbReference type="ChEBI" id="CHEBI:82612"/>
        <dbReference type="ChEBI" id="CHEBI:137386"/>
        <dbReference type="ChEBI" id="CHEBI:137387"/>
        <dbReference type="EC" id="2.1.1.63"/>
    </reaction>
</comment>
<keyword evidence="6" id="KW-0227">DNA damage</keyword>
<evidence type="ECO:0000256" key="2">
    <source>
        <dbReference type="ARBA" id="ARBA00008711"/>
    </source>
</evidence>
<evidence type="ECO:0000256" key="4">
    <source>
        <dbReference type="ARBA" id="ARBA00022603"/>
    </source>
</evidence>
<evidence type="ECO:0000256" key="1">
    <source>
        <dbReference type="ARBA" id="ARBA00001286"/>
    </source>
</evidence>
<comment type="catalytic activity">
    <reaction evidence="8">
        <text>a 6-O-methyl-2'-deoxyguanosine in DNA + L-cysteinyl-[protein] = S-methyl-L-cysteinyl-[protein] + a 2'-deoxyguanosine in DNA</text>
        <dbReference type="Rhea" id="RHEA:24000"/>
        <dbReference type="Rhea" id="RHEA-COMP:10131"/>
        <dbReference type="Rhea" id="RHEA-COMP:10132"/>
        <dbReference type="Rhea" id="RHEA-COMP:11367"/>
        <dbReference type="Rhea" id="RHEA-COMP:11368"/>
        <dbReference type="ChEBI" id="CHEBI:29950"/>
        <dbReference type="ChEBI" id="CHEBI:82612"/>
        <dbReference type="ChEBI" id="CHEBI:85445"/>
        <dbReference type="ChEBI" id="CHEBI:85448"/>
        <dbReference type="EC" id="2.1.1.63"/>
    </reaction>
</comment>
<dbReference type="InterPro" id="IPR036388">
    <property type="entry name" value="WH-like_DNA-bd_sf"/>
</dbReference>
<comment type="similarity">
    <text evidence="2">Belongs to the MGMT family.</text>
</comment>
<protein>
    <recommendedName>
        <fullName evidence="3">methylated-DNA--[protein]-cysteine S-methyltransferase</fullName>
        <ecNumber evidence="3">2.1.1.63</ecNumber>
    </recommendedName>
</protein>
<evidence type="ECO:0000313" key="12">
    <source>
        <dbReference type="EMBL" id="TQM98540.1"/>
    </source>
</evidence>
<evidence type="ECO:0000313" key="13">
    <source>
        <dbReference type="Proteomes" id="UP000319804"/>
    </source>
</evidence>
<dbReference type="Pfam" id="PF02870">
    <property type="entry name" value="Methyltransf_1N"/>
    <property type="match status" value="1"/>
</dbReference>
<keyword evidence="7" id="KW-0234">DNA repair</keyword>
<dbReference type="SUPFAM" id="SSF53155">
    <property type="entry name" value="Methylated DNA-protein cysteine methyltransferase domain"/>
    <property type="match status" value="1"/>
</dbReference>
<dbReference type="InterPro" id="IPR036631">
    <property type="entry name" value="MGMT_N_sf"/>
</dbReference>
<evidence type="ECO:0000256" key="8">
    <source>
        <dbReference type="ARBA" id="ARBA00049348"/>
    </source>
</evidence>
<evidence type="ECO:0000259" key="10">
    <source>
        <dbReference type="Pfam" id="PF01035"/>
    </source>
</evidence>
<dbReference type="PANTHER" id="PTHR10815:SF5">
    <property type="entry name" value="METHYLATED-DNA--PROTEIN-CYSTEINE METHYLTRANSFERASE"/>
    <property type="match status" value="1"/>
</dbReference>
<gene>
    <name evidence="12" type="ORF">FHX68_1230</name>
</gene>
<evidence type="ECO:0000256" key="6">
    <source>
        <dbReference type="ARBA" id="ARBA00022763"/>
    </source>
</evidence>
<dbReference type="InterPro" id="IPR014048">
    <property type="entry name" value="MethylDNA_cys_MeTrfase_DNA-bd"/>
</dbReference>
<dbReference type="SUPFAM" id="SSF46767">
    <property type="entry name" value="Methylated DNA-protein cysteine methyltransferase, C-terminal domain"/>
    <property type="match status" value="1"/>
</dbReference>
<evidence type="ECO:0000256" key="3">
    <source>
        <dbReference type="ARBA" id="ARBA00011918"/>
    </source>
</evidence>
<dbReference type="Proteomes" id="UP000319804">
    <property type="component" value="Unassembled WGS sequence"/>
</dbReference>
<dbReference type="InterPro" id="IPR008332">
    <property type="entry name" value="MethylG_MeTrfase_N"/>
</dbReference>
<feature type="domain" description="Methylated-DNA-[protein]-cysteine S-methyltransferase DNA binding" evidence="10">
    <location>
        <begin position="104"/>
        <end position="182"/>
    </location>
</feature>
<dbReference type="Gene3D" id="3.30.160.70">
    <property type="entry name" value="Methylated DNA-protein cysteine methyltransferase domain"/>
    <property type="match status" value="1"/>
</dbReference>
<dbReference type="InterPro" id="IPR036217">
    <property type="entry name" value="MethylDNA_cys_MeTrfase_DNAb"/>
</dbReference>
<dbReference type="FunFam" id="1.10.10.10:FF:000214">
    <property type="entry name" value="Methylated-DNA--protein-cysteine methyltransferase"/>
    <property type="match status" value="1"/>
</dbReference>
<dbReference type="AlphaFoldDB" id="A0A543KTZ8"/>
<organism evidence="12 13">
    <name type="scientific">Microbacterium lacticum</name>
    <dbReference type="NCBI Taxonomy" id="33885"/>
    <lineage>
        <taxon>Bacteria</taxon>
        <taxon>Bacillati</taxon>
        <taxon>Actinomycetota</taxon>
        <taxon>Actinomycetes</taxon>
        <taxon>Micrococcales</taxon>
        <taxon>Microbacteriaceae</taxon>
        <taxon>Microbacterium</taxon>
    </lineage>
</organism>
<feature type="region of interest" description="Disordered" evidence="9">
    <location>
        <begin position="1"/>
        <end position="20"/>
    </location>
</feature>
<comment type="caution">
    <text evidence="12">The sequence shown here is derived from an EMBL/GenBank/DDBJ whole genome shotgun (WGS) entry which is preliminary data.</text>
</comment>
<dbReference type="Pfam" id="PF01035">
    <property type="entry name" value="DNA_binding_1"/>
    <property type="match status" value="1"/>
</dbReference>
<dbReference type="Gene3D" id="1.10.10.10">
    <property type="entry name" value="Winged helix-like DNA-binding domain superfamily/Winged helix DNA-binding domain"/>
    <property type="match status" value="1"/>
</dbReference>
<dbReference type="GO" id="GO:0032259">
    <property type="term" value="P:methylation"/>
    <property type="evidence" value="ECO:0007669"/>
    <property type="project" value="UniProtKB-KW"/>
</dbReference>
<evidence type="ECO:0000256" key="7">
    <source>
        <dbReference type="ARBA" id="ARBA00023204"/>
    </source>
</evidence>
<keyword evidence="4 12" id="KW-0489">Methyltransferase</keyword>
<proteinExistence type="inferred from homology"/>
<sequence>MADMTSRSSSRRPASRPAAFTVHPTPIGQALVVATDEGLAALQLLEVHVDARNHALAALTEHLGAPLAPGDDATRPITDQLDAYFAGELRGFDVPLDLRAVHGFVRTALEAVCEIPYGAVGSYADVAVAAGSPGANRAVGTACARTPISIVVPVHRVVRSDGSIGEYGGHPERKRFLLDLEERVVRASPGHRISAGV</sequence>
<evidence type="ECO:0000256" key="5">
    <source>
        <dbReference type="ARBA" id="ARBA00022679"/>
    </source>
</evidence>
<dbReference type="NCBIfam" id="TIGR00589">
    <property type="entry name" value="ogt"/>
    <property type="match status" value="1"/>
</dbReference>
<dbReference type="GO" id="GO:0003908">
    <property type="term" value="F:methylated-DNA-[protein]-cysteine S-methyltransferase activity"/>
    <property type="evidence" value="ECO:0007669"/>
    <property type="project" value="UniProtKB-EC"/>
</dbReference>
<reference evidence="12 13" key="1">
    <citation type="submission" date="2019-06" db="EMBL/GenBank/DDBJ databases">
        <title>Sequencing the genomes of 1000 actinobacteria strains.</title>
        <authorList>
            <person name="Klenk H.-P."/>
        </authorList>
    </citation>
    <scope>NUCLEOTIDE SEQUENCE [LARGE SCALE GENOMIC DNA]</scope>
    <source>
        <strain evidence="12 13">DSM 20427</strain>
    </source>
</reference>
<feature type="domain" description="Methylguanine DNA methyltransferase ribonuclease-like" evidence="11">
    <location>
        <begin position="21"/>
        <end position="98"/>
    </location>
</feature>
<accession>A0A543KTZ8</accession>
<dbReference type="CDD" id="cd06445">
    <property type="entry name" value="ATase"/>
    <property type="match status" value="1"/>
</dbReference>
<keyword evidence="13" id="KW-1185">Reference proteome</keyword>
<keyword evidence="5 12" id="KW-0808">Transferase</keyword>
<name>A0A543KTZ8_9MICO</name>
<dbReference type="GO" id="GO:0006281">
    <property type="term" value="P:DNA repair"/>
    <property type="evidence" value="ECO:0007669"/>
    <property type="project" value="UniProtKB-KW"/>
</dbReference>
<dbReference type="EMBL" id="VFPS01000002">
    <property type="protein sequence ID" value="TQM98540.1"/>
    <property type="molecule type" value="Genomic_DNA"/>
</dbReference>